<keyword evidence="2" id="KW-1185">Reference proteome</keyword>
<reference evidence="1 2" key="1">
    <citation type="submission" date="2018-09" db="EMBL/GenBank/DDBJ databases">
        <title>Genomic Encyclopedia of Archaeal and Bacterial Type Strains, Phase II (KMG-II): from individual species to whole genera.</title>
        <authorList>
            <person name="Goeker M."/>
        </authorList>
    </citation>
    <scope>NUCLEOTIDE SEQUENCE [LARGE SCALE GENOMIC DNA]</scope>
    <source>
        <strain evidence="1 2">DSM 27148</strain>
    </source>
</reference>
<gene>
    <name evidence="1" type="ORF">BC643_4391</name>
</gene>
<protein>
    <submittedName>
        <fullName evidence="1">Uncharacterized protein</fullName>
    </submittedName>
</protein>
<evidence type="ECO:0000313" key="2">
    <source>
        <dbReference type="Proteomes" id="UP000283387"/>
    </source>
</evidence>
<sequence length="196" mass="22267">MSAPVKNIPNIGLQNNLKSNGILIASDYNLKADTASFENCLEGLRVNVEAMSEVNVTDEIFFLRKPNTSILSQLKTKYNVNGLLLLTKLKVQNQCVDIPSGQFEYMDNRMPEPHLQISKSPIMWTNISVEIISYWEYHDFATGKSYTFKFKSDKVLETKQYVSDIDLFFEANFKLLDSLYYLNGALTASNLIGLND</sequence>
<comment type="caution">
    <text evidence="1">The sequence shown here is derived from an EMBL/GenBank/DDBJ whole genome shotgun (WGS) entry which is preliminary data.</text>
</comment>
<dbReference type="Proteomes" id="UP000283387">
    <property type="component" value="Unassembled WGS sequence"/>
</dbReference>
<evidence type="ECO:0000313" key="1">
    <source>
        <dbReference type="EMBL" id="RKD86075.1"/>
    </source>
</evidence>
<accession>A0A419VVB3</accession>
<organism evidence="1 2">
    <name type="scientific">Mangrovibacterium diazotrophicum</name>
    <dbReference type="NCBI Taxonomy" id="1261403"/>
    <lineage>
        <taxon>Bacteria</taxon>
        <taxon>Pseudomonadati</taxon>
        <taxon>Bacteroidota</taxon>
        <taxon>Bacteroidia</taxon>
        <taxon>Marinilabiliales</taxon>
        <taxon>Prolixibacteraceae</taxon>
        <taxon>Mangrovibacterium</taxon>
    </lineage>
</organism>
<proteinExistence type="predicted"/>
<dbReference type="RefSeq" id="WP_120275399.1">
    <property type="nucleotide sequence ID" value="NZ_RAPN01000005.1"/>
</dbReference>
<name>A0A419VVB3_9BACT</name>
<dbReference type="EMBL" id="RAPN01000005">
    <property type="protein sequence ID" value="RKD86075.1"/>
    <property type="molecule type" value="Genomic_DNA"/>
</dbReference>
<dbReference type="AlphaFoldDB" id="A0A419VVB3"/>